<sequence length="96" mass="11446">MEYRYLNNLDFSQELKVEGFSLFSAICQIQKKQKINTFAIGDFRSLVKVDDGKELTLIIDIHKKYVIQQFSNQYKLYMYPIKQYNDKSYPLVFGKD</sequence>
<accession>A0A077ZZT9</accession>
<proteinExistence type="predicted"/>
<dbReference type="InParanoid" id="A0A077ZZT9"/>
<dbReference type="EMBL" id="CCKQ01004254">
    <property type="protein sequence ID" value="CDW75410.1"/>
    <property type="molecule type" value="Genomic_DNA"/>
</dbReference>
<name>A0A077ZZT9_STYLE</name>
<protein>
    <submittedName>
        <fullName evidence="1">Uncharacterized protein</fullName>
    </submittedName>
</protein>
<evidence type="ECO:0000313" key="2">
    <source>
        <dbReference type="Proteomes" id="UP000039865"/>
    </source>
</evidence>
<evidence type="ECO:0000313" key="1">
    <source>
        <dbReference type="EMBL" id="CDW75410.1"/>
    </source>
</evidence>
<dbReference type="AlphaFoldDB" id="A0A077ZZT9"/>
<dbReference type="Proteomes" id="UP000039865">
    <property type="component" value="Unassembled WGS sequence"/>
</dbReference>
<gene>
    <name evidence="1" type="primary">Contig7660.g8170</name>
    <name evidence="1" type="ORF">STYLEM_4400</name>
</gene>
<reference evidence="1 2" key="1">
    <citation type="submission" date="2014-06" db="EMBL/GenBank/DDBJ databases">
        <authorList>
            <person name="Swart Estienne"/>
        </authorList>
    </citation>
    <scope>NUCLEOTIDE SEQUENCE [LARGE SCALE GENOMIC DNA]</scope>
    <source>
        <strain evidence="1 2">130c</strain>
    </source>
</reference>
<keyword evidence="2" id="KW-1185">Reference proteome</keyword>
<organism evidence="1 2">
    <name type="scientific">Stylonychia lemnae</name>
    <name type="common">Ciliate</name>
    <dbReference type="NCBI Taxonomy" id="5949"/>
    <lineage>
        <taxon>Eukaryota</taxon>
        <taxon>Sar</taxon>
        <taxon>Alveolata</taxon>
        <taxon>Ciliophora</taxon>
        <taxon>Intramacronucleata</taxon>
        <taxon>Spirotrichea</taxon>
        <taxon>Stichotrichia</taxon>
        <taxon>Sporadotrichida</taxon>
        <taxon>Oxytrichidae</taxon>
        <taxon>Stylonychinae</taxon>
        <taxon>Stylonychia</taxon>
    </lineage>
</organism>